<evidence type="ECO:0000313" key="2">
    <source>
        <dbReference type="EMBL" id="CAA9532372.1"/>
    </source>
</evidence>
<dbReference type="AlphaFoldDB" id="A0A6J4TUH2"/>
<gene>
    <name evidence="2" type="ORF">AVDCRST_MAG23-1078</name>
</gene>
<feature type="non-terminal residue" evidence="2">
    <location>
        <position position="228"/>
    </location>
</feature>
<protein>
    <submittedName>
        <fullName evidence="2">Leucyl/phenylalanyl-tRNA--protein transferase</fullName>
        <ecNumber evidence="2">2.3.2.6</ecNumber>
    </submittedName>
</protein>
<dbReference type="EMBL" id="CADCWD010000044">
    <property type="protein sequence ID" value="CAA9532372.1"/>
    <property type="molecule type" value="Genomic_DNA"/>
</dbReference>
<feature type="region of interest" description="Disordered" evidence="1">
    <location>
        <begin position="1"/>
        <end position="43"/>
    </location>
</feature>
<reference evidence="2" key="1">
    <citation type="submission" date="2020-02" db="EMBL/GenBank/DDBJ databases">
        <authorList>
            <person name="Meier V. D."/>
        </authorList>
    </citation>
    <scope>NUCLEOTIDE SEQUENCE</scope>
    <source>
        <strain evidence="2">AVDCRST_MAG23</strain>
    </source>
</reference>
<feature type="non-terminal residue" evidence="2">
    <location>
        <position position="1"/>
    </location>
</feature>
<sequence>GASGSGPVASRLFDRRLPDVRQPRREGCLLGRAQAPGDPAAGRLPHVALAKEDDPHRRVRRHLRRCIRGGAPLLRQARRDVDQRADRSQLQPPPPARPRPLDRMLAGRRIGGRALWREAWRRILWREHVLVQHRCFKGGACLARRAADGGRLLAARLPVHDRSPAKPRRGRDPAEGLCGDAVRGARRVIGSRSGRARIRRLGPAVGLGPGRCRGSGMRHRAALGPDVV</sequence>
<dbReference type="GO" id="GO:0008914">
    <property type="term" value="F:leucyl-tRNA--protein transferase activity"/>
    <property type="evidence" value="ECO:0007669"/>
    <property type="project" value="UniProtKB-EC"/>
</dbReference>
<proteinExistence type="predicted"/>
<accession>A0A6J4TUH2</accession>
<dbReference type="EC" id="2.3.2.6" evidence="2"/>
<organism evidence="2">
    <name type="scientific">uncultured Sphingosinicella sp</name>
    <dbReference type="NCBI Taxonomy" id="478748"/>
    <lineage>
        <taxon>Bacteria</taxon>
        <taxon>Pseudomonadati</taxon>
        <taxon>Pseudomonadota</taxon>
        <taxon>Alphaproteobacteria</taxon>
        <taxon>Sphingomonadales</taxon>
        <taxon>Sphingosinicellaceae</taxon>
        <taxon>Sphingosinicella</taxon>
        <taxon>environmental samples</taxon>
    </lineage>
</organism>
<name>A0A6J4TUH2_9SPHN</name>
<keyword evidence="2" id="KW-0012">Acyltransferase</keyword>
<keyword evidence="2" id="KW-0808">Transferase</keyword>
<evidence type="ECO:0000256" key="1">
    <source>
        <dbReference type="SAM" id="MobiDB-lite"/>
    </source>
</evidence>
<feature type="region of interest" description="Disordered" evidence="1">
    <location>
        <begin position="77"/>
        <end position="102"/>
    </location>
</feature>
<feature type="compositionally biased region" description="Basic and acidic residues" evidence="1">
    <location>
        <begin position="12"/>
        <end position="27"/>
    </location>
</feature>
<feature type="compositionally biased region" description="Basic and acidic residues" evidence="1">
    <location>
        <begin position="77"/>
        <end position="87"/>
    </location>
</feature>